<evidence type="ECO:0000259" key="4">
    <source>
        <dbReference type="PROSITE" id="PS50144"/>
    </source>
</evidence>
<gene>
    <name evidence="5" type="ORF">QYE76_041219</name>
</gene>
<dbReference type="SUPFAM" id="SSF54695">
    <property type="entry name" value="POZ domain"/>
    <property type="match status" value="1"/>
</dbReference>
<dbReference type="Pfam" id="PF00651">
    <property type="entry name" value="BTB"/>
    <property type="match status" value="1"/>
</dbReference>
<organism evidence="5 6">
    <name type="scientific">Lolium multiflorum</name>
    <name type="common">Italian ryegrass</name>
    <name type="synonym">Lolium perenne subsp. multiflorum</name>
    <dbReference type="NCBI Taxonomy" id="4521"/>
    <lineage>
        <taxon>Eukaryota</taxon>
        <taxon>Viridiplantae</taxon>
        <taxon>Streptophyta</taxon>
        <taxon>Embryophyta</taxon>
        <taxon>Tracheophyta</taxon>
        <taxon>Spermatophyta</taxon>
        <taxon>Magnoliopsida</taxon>
        <taxon>Liliopsida</taxon>
        <taxon>Poales</taxon>
        <taxon>Poaceae</taxon>
        <taxon>BOP clade</taxon>
        <taxon>Pooideae</taxon>
        <taxon>Poodae</taxon>
        <taxon>Poeae</taxon>
        <taxon>Poeae Chloroplast Group 2 (Poeae type)</taxon>
        <taxon>Loliodinae</taxon>
        <taxon>Loliinae</taxon>
        <taxon>Lolium</taxon>
    </lineage>
</organism>
<dbReference type="PANTHER" id="PTHR26379:SF518">
    <property type="entry name" value="BTB DOMAIN-CONTAINING PROTEIN"/>
    <property type="match status" value="1"/>
</dbReference>
<dbReference type="Gene3D" id="3.30.710.10">
    <property type="entry name" value="Potassium Channel Kv1.1, Chain A"/>
    <property type="match status" value="1"/>
</dbReference>
<dbReference type="CDD" id="cd00121">
    <property type="entry name" value="MATH"/>
    <property type="match status" value="1"/>
</dbReference>
<dbReference type="Gene3D" id="1.25.40.420">
    <property type="match status" value="1"/>
</dbReference>
<dbReference type="Pfam" id="PF24570">
    <property type="entry name" value="BACK_BPM_SPOP"/>
    <property type="match status" value="1"/>
</dbReference>
<dbReference type="Gene3D" id="2.60.210.10">
    <property type="entry name" value="Apoptosis, Tumor Necrosis Factor Receptor Associated Protein 2, Chain A"/>
    <property type="match status" value="1"/>
</dbReference>
<dbReference type="PROSITE" id="PS50144">
    <property type="entry name" value="MATH"/>
    <property type="match status" value="1"/>
</dbReference>
<reference evidence="5" key="1">
    <citation type="submission" date="2023-07" db="EMBL/GenBank/DDBJ databases">
        <title>A chromosome-level genome assembly of Lolium multiflorum.</title>
        <authorList>
            <person name="Chen Y."/>
            <person name="Copetti D."/>
            <person name="Kolliker R."/>
            <person name="Studer B."/>
        </authorList>
    </citation>
    <scope>NUCLEOTIDE SEQUENCE</scope>
    <source>
        <strain evidence="5">02402/16</strain>
        <tissue evidence="5">Leaf</tissue>
    </source>
</reference>
<evidence type="ECO:0000313" key="5">
    <source>
        <dbReference type="EMBL" id="KAK1680371.1"/>
    </source>
</evidence>
<evidence type="ECO:0000259" key="3">
    <source>
        <dbReference type="PROSITE" id="PS50097"/>
    </source>
</evidence>
<evidence type="ECO:0000256" key="1">
    <source>
        <dbReference type="ARBA" id="ARBA00004906"/>
    </source>
</evidence>
<accession>A0AAD8WVR4</accession>
<dbReference type="SUPFAM" id="SSF49599">
    <property type="entry name" value="TRAF domain-like"/>
    <property type="match status" value="1"/>
</dbReference>
<name>A0AAD8WVR4_LOLMU</name>
<dbReference type="EMBL" id="JAUUTY010000002">
    <property type="protein sequence ID" value="KAK1680371.1"/>
    <property type="molecule type" value="Genomic_DNA"/>
</dbReference>
<keyword evidence="6" id="KW-1185">Reference proteome</keyword>
<dbReference type="InterPro" id="IPR008974">
    <property type="entry name" value="TRAF-like"/>
</dbReference>
<proteinExistence type="inferred from homology"/>
<feature type="domain" description="MATH" evidence="4">
    <location>
        <begin position="20"/>
        <end position="159"/>
    </location>
</feature>
<dbReference type="Proteomes" id="UP001231189">
    <property type="component" value="Unassembled WGS sequence"/>
</dbReference>
<comment type="pathway">
    <text evidence="1">Protein modification; protein ubiquitination.</text>
</comment>
<dbReference type="InterPro" id="IPR011333">
    <property type="entry name" value="SKP1/BTB/POZ_sf"/>
</dbReference>
<feature type="domain" description="BTB" evidence="3">
    <location>
        <begin position="200"/>
        <end position="272"/>
    </location>
</feature>
<dbReference type="Pfam" id="PF22486">
    <property type="entry name" value="MATH_2"/>
    <property type="match status" value="1"/>
</dbReference>
<dbReference type="GO" id="GO:0016567">
    <property type="term" value="P:protein ubiquitination"/>
    <property type="evidence" value="ECO:0007669"/>
    <property type="project" value="InterPro"/>
</dbReference>
<evidence type="ECO:0000313" key="6">
    <source>
        <dbReference type="Proteomes" id="UP001231189"/>
    </source>
</evidence>
<evidence type="ECO:0000256" key="2">
    <source>
        <dbReference type="ARBA" id="ARBA00010846"/>
    </source>
</evidence>
<comment type="similarity">
    <text evidence="2">Belongs to the Tdpoz family.</text>
</comment>
<dbReference type="InterPro" id="IPR000210">
    <property type="entry name" value="BTB/POZ_dom"/>
</dbReference>
<dbReference type="InterPro" id="IPR002083">
    <property type="entry name" value="MATH/TRAF_dom"/>
</dbReference>
<comment type="caution">
    <text evidence="5">The sequence shown here is derived from an EMBL/GenBank/DDBJ whole genome shotgun (WGS) entry which is preliminary data.</text>
</comment>
<dbReference type="CDD" id="cd18280">
    <property type="entry name" value="BTB_POZ_BPM_plant"/>
    <property type="match status" value="1"/>
</dbReference>
<protein>
    <submittedName>
        <fullName evidence="5">Uncharacterized protein</fullName>
    </submittedName>
</protein>
<dbReference type="AlphaFoldDB" id="A0AAD8WVR4"/>
<sequence>MSPTATASASASAIIAQTSSGYHHLKIHGYSSLKGLPVGHRLSSCPFTVGGHLWRIDYYPNGDRQETAGHISVYLVLHDTVANHVTAQFRFGFEEPNKKRALFFLNNNNKAKPKPPPPTTPAHSFASQGTMGYAKFAHLGALENSKFLKNDSFTIRCDVVVIHRVRVEGAEKKEAPKFVKVPPPDLSRHLGGLLLAERGADVVFEAGGETFAAHRCVLAARSPVFSAELFGSMKEGCTADGSGSVVRVHDMEPQVFKALLCFVYTDSLPEMEKEEEDVMCQHLLVAADKYAMERMKLVCEDRLCKYINVNTVANILALAQLHSCAGLKSACLHFLTSPGNLRAAMDSDGFHHLTTTCPSLLKDLITMSAPN</sequence>
<dbReference type="InterPro" id="IPR056423">
    <property type="entry name" value="BACK_BPM_SPOP"/>
</dbReference>
<dbReference type="PANTHER" id="PTHR26379">
    <property type="entry name" value="BTB/POZ AND MATH DOMAIN-CONTAINING PROTEIN 1"/>
    <property type="match status" value="1"/>
</dbReference>
<dbReference type="SMART" id="SM00225">
    <property type="entry name" value="BTB"/>
    <property type="match status" value="1"/>
</dbReference>
<dbReference type="InterPro" id="IPR045005">
    <property type="entry name" value="BPM1-6"/>
</dbReference>
<dbReference type="PROSITE" id="PS50097">
    <property type="entry name" value="BTB"/>
    <property type="match status" value="1"/>
</dbReference>